<feature type="transmembrane region" description="Helical" evidence="6">
    <location>
        <begin position="38"/>
        <end position="58"/>
    </location>
</feature>
<evidence type="ECO:0000256" key="1">
    <source>
        <dbReference type="ARBA" id="ARBA00004141"/>
    </source>
</evidence>
<evidence type="ECO:0000256" key="4">
    <source>
        <dbReference type="ARBA" id="ARBA00022989"/>
    </source>
</evidence>
<feature type="transmembrane region" description="Helical" evidence="6">
    <location>
        <begin position="267"/>
        <end position="285"/>
    </location>
</feature>
<reference evidence="8" key="1">
    <citation type="journal article" date="2014" name="Int. J. Syst. Evol. Microbiol.">
        <title>Complete genome sequence of Corynebacterium casei LMG S-19264T (=DSM 44701T), isolated from a smear-ripened cheese.</title>
        <authorList>
            <consortium name="US DOE Joint Genome Institute (JGI-PGF)"/>
            <person name="Walter F."/>
            <person name="Albersmeier A."/>
            <person name="Kalinowski J."/>
            <person name="Ruckert C."/>
        </authorList>
    </citation>
    <scope>NUCLEOTIDE SEQUENCE</scope>
    <source>
        <strain evidence="8">KCTC 32182</strain>
    </source>
</reference>
<feature type="transmembrane region" description="Helical" evidence="6">
    <location>
        <begin position="70"/>
        <end position="90"/>
    </location>
</feature>
<feature type="transmembrane region" description="Helical" evidence="6">
    <location>
        <begin position="126"/>
        <end position="143"/>
    </location>
</feature>
<name>A0A918U9V9_9NEIS</name>
<evidence type="ECO:0000256" key="6">
    <source>
        <dbReference type="SAM" id="Phobius"/>
    </source>
</evidence>
<dbReference type="RefSeq" id="WP_189533660.1">
    <property type="nucleotide sequence ID" value="NZ_BMYX01000009.1"/>
</dbReference>
<feature type="domain" description="EamA" evidence="7">
    <location>
        <begin position="150"/>
        <end position="284"/>
    </location>
</feature>
<keyword evidence="4 6" id="KW-1133">Transmembrane helix</keyword>
<evidence type="ECO:0000256" key="3">
    <source>
        <dbReference type="ARBA" id="ARBA00022692"/>
    </source>
</evidence>
<feature type="transmembrane region" description="Helical" evidence="6">
    <location>
        <begin position="245"/>
        <end position="261"/>
    </location>
</feature>
<evidence type="ECO:0000256" key="2">
    <source>
        <dbReference type="ARBA" id="ARBA00007362"/>
    </source>
</evidence>
<evidence type="ECO:0000313" key="9">
    <source>
        <dbReference type="Proteomes" id="UP000645257"/>
    </source>
</evidence>
<evidence type="ECO:0000259" key="7">
    <source>
        <dbReference type="Pfam" id="PF00892"/>
    </source>
</evidence>
<comment type="caution">
    <text evidence="8">The sequence shown here is derived from an EMBL/GenBank/DDBJ whole genome shotgun (WGS) entry which is preliminary data.</text>
</comment>
<proteinExistence type="inferred from homology"/>
<organism evidence="8 9">
    <name type="scientific">Paludibacterium paludis</name>
    <dbReference type="NCBI Taxonomy" id="1225769"/>
    <lineage>
        <taxon>Bacteria</taxon>
        <taxon>Pseudomonadati</taxon>
        <taxon>Pseudomonadota</taxon>
        <taxon>Betaproteobacteria</taxon>
        <taxon>Neisseriales</taxon>
        <taxon>Chromobacteriaceae</taxon>
        <taxon>Paludibacterium</taxon>
    </lineage>
</organism>
<keyword evidence="3 6" id="KW-0812">Transmembrane</keyword>
<dbReference type="InterPro" id="IPR000620">
    <property type="entry name" value="EamA_dom"/>
</dbReference>
<evidence type="ECO:0000256" key="5">
    <source>
        <dbReference type="ARBA" id="ARBA00023136"/>
    </source>
</evidence>
<dbReference type="NCBIfam" id="NF008432">
    <property type="entry name" value="PRK11272.1"/>
    <property type="match status" value="1"/>
</dbReference>
<dbReference type="PANTHER" id="PTHR32322:SF2">
    <property type="entry name" value="EAMA DOMAIN-CONTAINING PROTEIN"/>
    <property type="match status" value="1"/>
</dbReference>
<dbReference type="Proteomes" id="UP000645257">
    <property type="component" value="Unassembled WGS sequence"/>
</dbReference>
<feature type="transmembrane region" description="Helical" evidence="6">
    <location>
        <begin position="149"/>
        <end position="168"/>
    </location>
</feature>
<keyword evidence="5 6" id="KW-0472">Membrane</keyword>
<gene>
    <name evidence="8" type="ORF">GCM10011289_18890</name>
</gene>
<feature type="transmembrane region" description="Helical" evidence="6">
    <location>
        <begin position="96"/>
        <end position="114"/>
    </location>
</feature>
<dbReference type="PANTHER" id="PTHR32322">
    <property type="entry name" value="INNER MEMBRANE TRANSPORTER"/>
    <property type="match status" value="1"/>
</dbReference>
<protein>
    <submittedName>
        <fullName evidence="8">Drug/metabolite exporter YedA</fullName>
    </submittedName>
</protein>
<dbReference type="AlphaFoldDB" id="A0A918U9V9"/>
<dbReference type="GO" id="GO:0016020">
    <property type="term" value="C:membrane"/>
    <property type="evidence" value="ECO:0007669"/>
    <property type="project" value="UniProtKB-SubCell"/>
</dbReference>
<feature type="domain" description="EamA" evidence="7">
    <location>
        <begin position="14"/>
        <end position="140"/>
    </location>
</feature>
<dbReference type="Pfam" id="PF00892">
    <property type="entry name" value="EamA"/>
    <property type="match status" value="2"/>
</dbReference>
<feature type="transmembrane region" description="Helical" evidence="6">
    <location>
        <begin position="210"/>
        <end position="233"/>
    </location>
</feature>
<dbReference type="SUPFAM" id="SSF103481">
    <property type="entry name" value="Multidrug resistance efflux transporter EmrE"/>
    <property type="match status" value="2"/>
</dbReference>
<feature type="transmembrane region" description="Helical" evidence="6">
    <location>
        <begin position="180"/>
        <end position="198"/>
    </location>
</feature>
<sequence>MPVSRFSLPVLASLFALYVIWGSTYFAIRIGVAQWPPLMMAGVRFLLAGALLFGWCRWRGAPWPTARQWAGSGLLGVLMPAIGNGLVTVAEKDVSSGVAALMVATVPLFTTLFARFFGQKTSFRSWVGIGLGFVGILVLNQGSNLMASPSGAILLVLACLGWALGSAISKRVPQPSGQMSSAAMMLTGGVSLLLSSAATGERLAAMPGLAGWGALLYLVVFGSIIAYTAYLYLLATVSPAVATSYAYVNPVIAVLLGMSLLGEHVGYYEWGGMLVIVTAVVLIAWKRR</sequence>
<dbReference type="InterPro" id="IPR050638">
    <property type="entry name" value="AA-Vitamin_Transporters"/>
</dbReference>
<evidence type="ECO:0000313" key="8">
    <source>
        <dbReference type="EMBL" id="GGY15752.1"/>
    </source>
</evidence>
<accession>A0A918U9V9</accession>
<dbReference type="EMBL" id="BMYX01000009">
    <property type="protein sequence ID" value="GGY15752.1"/>
    <property type="molecule type" value="Genomic_DNA"/>
</dbReference>
<keyword evidence="9" id="KW-1185">Reference proteome</keyword>
<reference evidence="8" key="2">
    <citation type="submission" date="2020-09" db="EMBL/GenBank/DDBJ databases">
        <authorList>
            <person name="Sun Q."/>
            <person name="Kim S."/>
        </authorList>
    </citation>
    <scope>NUCLEOTIDE SEQUENCE</scope>
    <source>
        <strain evidence="8">KCTC 32182</strain>
    </source>
</reference>
<comment type="similarity">
    <text evidence="2">Belongs to the EamA transporter family.</text>
</comment>
<dbReference type="InterPro" id="IPR037185">
    <property type="entry name" value="EmrE-like"/>
</dbReference>
<comment type="subcellular location">
    <subcellularLocation>
        <location evidence="1">Membrane</location>
        <topology evidence="1">Multi-pass membrane protein</topology>
    </subcellularLocation>
</comment>